<proteinExistence type="predicted"/>
<reference evidence="1 2" key="1">
    <citation type="submission" date="2016-10" db="EMBL/GenBank/DDBJ databases">
        <authorList>
            <person name="de Groot N.N."/>
        </authorList>
    </citation>
    <scope>NUCLEOTIDE SEQUENCE [LARGE SCALE GENOMIC DNA]</scope>
    <source>
        <strain evidence="1 2">DSM 22789</strain>
    </source>
</reference>
<dbReference type="Proteomes" id="UP000198785">
    <property type="component" value="Unassembled WGS sequence"/>
</dbReference>
<protein>
    <recommendedName>
        <fullName evidence="3">DUF3822 family protein</fullName>
    </recommendedName>
</protein>
<evidence type="ECO:0000313" key="2">
    <source>
        <dbReference type="Proteomes" id="UP000198785"/>
    </source>
</evidence>
<evidence type="ECO:0000313" key="1">
    <source>
        <dbReference type="EMBL" id="SFS51013.1"/>
    </source>
</evidence>
<dbReference type="AlphaFoldDB" id="A0A1I6QET6"/>
<sequence>MHQEQYMKYTSANFQIHYLSSYTLLVKTDFIHDTLIVLDKEREIQVFHIYPSNEPDGDAMKLLGLPFQNVYVMLPSQSTVFIPGEVFRAEELDTYQAFLLDENKNRTEIHTLDNMNITACYQYDMLLHNRWKNIFPNAVFFTPFQAVLGQIQTHVPLQGTVLGVHFTDVQMDIYAFVNGQFKAYQSFEISNSNDLNYFVLTFCQAFYISLPVQKIVVSGIELEHTYALSLKQFTKQITLISELAYWKVDDGEVGRSLTEYQGTLDFVLCV</sequence>
<dbReference type="STRING" id="683125.SAMN05660206_102309"/>
<dbReference type="CDD" id="cd24013">
    <property type="entry name" value="ASKHA_ATPase_BT3980-like"/>
    <property type="match status" value="1"/>
</dbReference>
<organism evidence="1 2">
    <name type="scientific">Sphingobacterium wenxiniae</name>
    <dbReference type="NCBI Taxonomy" id="683125"/>
    <lineage>
        <taxon>Bacteria</taxon>
        <taxon>Pseudomonadati</taxon>
        <taxon>Bacteroidota</taxon>
        <taxon>Sphingobacteriia</taxon>
        <taxon>Sphingobacteriales</taxon>
        <taxon>Sphingobacteriaceae</taxon>
        <taxon>Sphingobacterium</taxon>
    </lineage>
</organism>
<evidence type="ECO:0008006" key="3">
    <source>
        <dbReference type="Google" id="ProtNLM"/>
    </source>
</evidence>
<dbReference type="Gene3D" id="3.30.420.260">
    <property type="match status" value="1"/>
</dbReference>
<accession>A0A1I6QET6</accession>
<dbReference type="EMBL" id="FOZZ01000002">
    <property type="protein sequence ID" value="SFS51013.1"/>
    <property type="molecule type" value="Genomic_DNA"/>
</dbReference>
<name>A0A1I6QET6_9SPHI</name>
<gene>
    <name evidence="1" type="ORF">SAMN05660206_102309</name>
</gene>
<dbReference type="InterPro" id="IPR024213">
    <property type="entry name" value="DUF3822"/>
</dbReference>
<dbReference type="Gene3D" id="3.30.420.250">
    <property type="match status" value="1"/>
</dbReference>
<keyword evidence="2" id="KW-1185">Reference proteome</keyword>
<dbReference type="Pfam" id="PF12864">
    <property type="entry name" value="DUF3822"/>
    <property type="match status" value="1"/>
</dbReference>